<evidence type="ECO:0000313" key="1">
    <source>
        <dbReference type="EMBL" id="KAI4383809.1"/>
    </source>
</evidence>
<sequence>MEEKLHVVCSIDTSESFELTSFQSFFIGGGSNPASVLTGFDTKTLAAAFNVTTEELKDVLRREKDGPIVHIRDLEHPTVWTKFAKLKEHDRLNHLERMVTGTNELTEQHDDSDVEQVTWSWRKLLRRIFPMENRRRSDSRMSRREEADTFNLFPKRSGF</sequence>
<dbReference type="EMBL" id="CM042882">
    <property type="protein sequence ID" value="KAI4383809.1"/>
    <property type="molecule type" value="Genomic_DNA"/>
</dbReference>
<reference evidence="2" key="1">
    <citation type="journal article" date="2023" name="Front. Plant Sci.">
        <title>Chromosomal-level genome assembly of Melastoma candidum provides insights into trichome evolution.</title>
        <authorList>
            <person name="Zhong Y."/>
            <person name="Wu W."/>
            <person name="Sun C."/>
            <person name="Zou P."/>
            <person name="Liu Y."/>
            <person name="Dai S."/>
            <person name="Zhou R."/>
        </authorList>
    </citation>
    <scope>NUCLEOTIDE SEQUENCE [LARGE SCALE GENOMIC DNA]</scope>
</reference>
<keyword evidence="2" id="KW-1185">Reference proteome</keyword>
<protein>
    <submittedName>
        <fullName evidence="1">Uncharacterized protein</fullName>
    </submittedName>
</protein>
<accession>A0ACB9S1S3</accession>
<gene>
    <name evidence="1" type="ORF">MLD38_009607</name>
</gene>
<name>A0ACB9S1S3_9MYRT</name>
<comment type="caution">
    <text evidence="1">The sequence shown here is derived from an EMBL/GenBank/DDBJ whole genome shotgun (WGS) entry which is preliminary data.</text>
</comment>
<organism evidence="1 2">
    <name type="scientific">Melastoma candidum</name>
    <dbReference type="NCBI Taxonomy" id="119954"/>
    <lineage>
        <taxon>Eukaryota</taxon>
        <taxon>Viridiplantae</taxon>
        <taxon>Streptophyta</taxon>
        <taxon>Embryophyta</taxon>
        <taxon>Tracheophyta</taxon>
        <taxon>Spermatophyta</taxon>
        <taxon>Magnoliopsida</taxon>
        <taxon>eudicotyledons</taxon>
        <taxon>Gunneridae</taxon>
        <taxon>Pentapetalae</taxon>
        <taxon>rosids</taxon>
        <taxon>malvids</taxon>
        <taxon>Myrtales</taxon>
        <taxon>Melastomataceae</taxon>
        <taxon>Melastomatoideae</taxon>
        <taxon>Melastomateae</taxon>
        <taxon>Melastoma</taxon>
    </lineage>
</organism>
<dbReference type="Proteomes" id="UP001057402">
    <property type="component" value="Chromosome 3"/>
</dbReference>
<proteinExistence type="predicted"/>
<evidence type="ECO:0000313" key="2">
    <source>
        <dbReference type="Proteomes" id="UP001057402"/>
    </source>
</evidence>